<feature type="domain" description="DUF4350" evidence="2">
    <location>
        <begin position="45"/>
        <end position="235"/>
    </location>
</feature>
<reference evidence="3 4" key="1">
    <citation type="submission" date="2019-03" db="EMBL/GenBank/DDBJ databases">
        <title>Genomic Encyclopedia of Type Strains, Phase IV (KMG-IV): sequencing the most valuable type-strain genomes for metagenomic binning, comparative biology and taxonomic classification.</title>
        <authorList>
            <person name="Goeker M."/>
        </authorList>
    </citation>
    <scope>NUCLEOTIDE SEQUENCE [LARGE SCALE GENOMIC DNA]</scope>
    <source>
        <strain evidence="3 4">DSM 100059</strain>
    </source>
</reference>
<keyword evidence="1" id="KW-1133">Transmembrane helix</keyword>
<protein>
    <submittedName>
        <fullName evidence="3">Uncharacterized protein DUF4350</fullName>
    </submittedName>
</protein>
<keyword evidence="4" id="KW-1185">Reference proteome</keyword>
<dbReference type="RefSeq" id="WP_162852535.1">
    <property type="nucleotide sequence ID" value="NZ_SODV01000001.1"/>
</dbReference>
<feature type="transmembrane region" description="Helical" evidence="1">
    <location>
        <begin position="212"/>
        <end position="230"/>
    </location>
</feature>
<evidence type="ECO:0000313" key="4">
    <source>
        <dbReference type="Proteomes" id="UP000294498"/>
    </source>
</evidence>
<organism evidence="3 4">
    <name type="scientific">Dinghuibacter silviterrae</name>
    <dbReference type="NCBI Taxonomy" id="1539049"/>
    <lineage>
        <taxon>Bacteria</taxon>
        <taxon>Pseudomonadati</taxon>
        <taxon>Bacteroidota</taxon>
        <taxon>Chitinophagia</taxon>
        <taxon>Chitinophagales</taxon>
        <taxon>Chitinophagaceae</taxon>
        <taxon>Dinghuibacter</taxon>
    </lineage>
</organism>
<evidence type="ECO:0000256" key="1">
    <source>
        <dbReference type="SAM" id="Phobius"/>
    </source>
</evidence>
<name>A0A4R8DSS6_9BACT</name>
<dbReference type="InterPro" id="IPR025646">
    <property type="entry name" value="DUF4350"/>
</dbReference>
<evidence type="ECO:0000313" key="3">
    <source>
        <dbReference type="EMBL" id="TDX00926.1"/>
    </source>
</evidence>
<accession>A0A4R8DSS6</accession>
<dbReference type="EMBL" id="SODV01000001">
    <property type="protein sequence ID" value="TDX00926.1"/>
    <property type="molecule type" value="Genomic_DNA"/>
</dbReference>
<feature type="transmembrane region" description="Helical" evidence="1">
    <location>
        <begin position="6"/>
        <end position="26"/>
    </location>
</feature>
<dbReference type="AlphaFoldDB" id="A0A4R8DSS6"/>
<gene>
    <name evidence="3" type="ORF">EDB95_1956</name>
</gene>
<comment type="caution">
    <text evidence="3">The sequence shown here is derived from an EMBL/GenBank/DDBJ whole genome shotgun (WGS) entry which is preliminary data.</text>
</comment>
<evidence type="ECO:0000259" key="2">
    <source>
        <dbReference type="Pfam" id="PF14258"/>
    </source>
</evidence>
<keyword evidence="1" id="KW-0812">Transmembrane</keyword>
<proteinExistence type="predicted"/>
<sequence>MKKNTFYIVLFASLGILLAGLIIFVVRRRSKEYHFDTTVTLSYRDKRPYGAYVAYNELSRVFPGTPVALSRRSGSFTNDLQDSDRHQLMVVLSPRFYANSLEWNQLIHWVRQGNYLVIAASRFTQDVKDQLHLQLSNFTEDAFIEEGMIQLHDDSLYLGLAHPPFADTASFFYPGRKMDRSIVSLDSSFTEVLGTSDLHYANFVRIRAGDGVILFQTAPMAFSNYFLLYGRNMRYYDNVFSALPARVDKVIWNQYYLYKNQEEDSSSSWWSGLAKLLADPALGPAFRLLLLVLAVYVLLNMKRRQRIIPEIPPKSNESLDFVKTIGRLYYEKGDHRNLAIKMGQHFQEHLRTRYLVQLDPSEESSILRLSSRSGVSETLVRELATMLRYVHDAPSLDEAQLDEWYQLIQTFYKNAQ</sequence>
<keyword evidence="1" id="KW-0472">Membrane</keyword>
<dbReference type="Pfam" id="PF14258">
    <property type="entry name" value="DUF4350"/>
    <property type="match status" value="1"/>
</dbReference>
<dbReference type="Proteomes" id="UP000294498">
    <property type="component" value="Unassembled WGS sequence"/>
</dbReference>
<feature type="transmembrane region" description="Helical" evidence="1">
    <location>
        <begin position="281"/>
        <end position="299"/>
    </location>
</feature>